<protein>
    <submittedName>
        <fullName evidence="1">Uncharacterized protein</fullName>
    </submittedName>
</protein>
<dbReference type="AlphaFoldDB" id="A0A067PX41"/>
<dbReference type="InParanoid" id="A0A067PX41"/>
<dbReference type="HOGENOM" id="CLU_1015869_0_0_1"/>
<dbReference type="EMBL" id="KL197716">
    <property type="protein sequence ID" value="KDQ59294.1"/>
    <property type="molecule type" value="Genomic_DNA"/>
</dbReference>
<dbReference type="OrthoDB" id="3208378at2759"/>
<proteinExistence type="predicted"/>
<reference evidence="2" key="1">
    <citation type="journal article" date="2014" name="Proc. Natl. Acad. Sci. U.S.A.">
        <title>Extensive sampling of basidiomycete genomes demonstrates inadequacy of the white-rot/brown-rot paradigm for wood decay fungi.</title>
        <authorList>
            <person name="Riley R."/>
            <person name="Salamov A.A."/>
            <person name="Brown D.W."/>
            <person name="Nagy L.G."/>
            <person name="Floudas D."/>
            <person name="Held B.W."/>
            <person name="Levasseur A."/>
            <person name="Lombard V."/>
            <person name="Morin E."/>
            <person name="Otillar R."/>
            <person name="Lindquist E.A."/>
            <person name="Sun H."/>
            <person name="LaButti K.M."/>
            <person name="Schmutz J."/>
            <person name="Jabbour D."/>
            <person name="Luo H."/>
            <person name="Baker S.E."/>
            <person name="Pisabarro A.G."/>
            <person name="Walton J.D."/>
            <person name="Blanchette R.A."/>
            <person name="Henrissat B."/>
            <person name="Martin F."/>
            <person name="Cullen D."/>
            <person name="Hibbett D.S."/>
            <person name="Grigoriev I.V."/>
        </authorList>
    </citation>
    <scope>NUCLEOTIDE SEQUENCE [LARGE SCALE GENOMIC DNA]</scope>
    <source>
        <strain evidence="2">MUCL 33604</strain>
    </source>
</reference>
<dbReference type="Proteomes" id="UP000027265">
    <property type="component" value="Unassembled WGS sequence"/>
</dbReference>
<organism evidence="1 2">
    <name type="scientific">Jaapia argillacea MUCL 33604</name>
    <dbReference type="NCBI Taxonomy" id="933084"/>
    <lineage>
        <taxon>Eukaryota</taxon>
        <taxon>Fungi</taxon>
        <taxon>Dikarya</taxon>
        <taxon>Basidiomycota</taxon>
        <taxon>Agaricomycotina</taxon>
        <taxon>Agaricomycetes</taxon>
        <taxon>Agaricomycetidae</taxon>
        <taxon>Jaapiales</taxon>
        <taxon>Jaapiaceae</taxon>
        <taxon>Jaapia</taxon>
    </lineage>
</organism>
<sequence length="274" mass="30668">MTIPLPWHRCCDAHTIGPWYDRPSTCVFPGEYLLNHVWNPTYFHMRSSTFQIFSIRCSTPAQATSLHFVPWAIYTALTRCRHLGTGPSCSSLKFLLKLCFQRPTQLTTLECIAGPVSSNICLSTRQSCSSLHFVSGRSTKIPKTRTSHVSLCRVYLWLGLNVLLSPSGILFVLVQRKCEKPLVKDTMVAALLLDTGGVLHRSRQGLYNLGMVTEGDETLRSCSCLSARLGMCLLLNVECVISASPPFTDLHPSSLYYEQYNNTRNICTRLGTKL</sequence>
<evidence type="ECO:0000313" key="2">
    <source>
        <dbReference type="Proteomes" id="UP000027265"/>
    </source>
</evidence>
<name>A0A067PX41_9AGAM</name>
<accession>A0A067PX41</accession>
<gene>
    <name evidence="1" type="ORF">JAAARDRAFT_658843</name>
</gene>
<keyword evidence="2" id="KW-1185">Reference proteome</keyword>
<evidence type="ECO:0000313" key="1">
    <source>
        <dbReference type="EMBL" id="KDQ59294.1"/>
    </source>
</evidence>